<comment type="caution">
    <text evidence="4">The sequence shown here is derived from an EMBL/GenBank/DDBJ whole genome shotgun (WGS) entry which is preliminary data.</text>
</comment>
<evidence type="ECO:0000256" key="1">
    <source>
        <dbReference type="SAM" id="MobiDB-lite"/>
    </source>
</evidence>
<feature type="domain" description="DUF2399" evidence="2">
    <location>
        <begin position="259"/>
        <end position="363"/>
    </location>
</feature>
<keyword evidence="5" id="KW-1185">Reference proteome</keyword>
<reference evidence="4 5" key="1">
    <citation type="submission" date="2024-10" db="EMBL/GenBank/DDBJ databases">
        <title>The Natural Products Discovery Center: Release of the First 8490 Sequenced Strains for Exploring Actinobacteria Biosynthetic Diversity.</title>
        <authorList>
            <person name="Kalkreuter E."/>
            <person name="Kautsar S.A."/>
            <person name="Yang D."/>
            <person name="Bader C.D."/>
            <person name="Teijaro C.N."/>
            <person name="Fluegel L."/>
            <person name="Davis C.M."/>
            <person name="Simpson J.R."/>
            <person name="Lauterbach L."/>
            <person name="Steele A.D."/>
            <person name="Gui C."/>
            <person name="Meng S."/>
            <person name="Li G."/>
            <person name="Viehrig K."/>
            <person name="Ye F."/>
            <person name="Su P."/>
            <person name="Kiefer A.F."/>
            <person name="Nichols A."/>
            <person name="Cepeda A.J."/>
            <person name="Yan W."/>
            <person name="Fan B."/>
            <person name="Jiang Y."/>
            <person name="Adhikari A."/>
            <person name="Zheng C.-J."/>
            <person name="Schuster L."/>
            <person name="Cowan T.M."/>
            <person name="Smanski M.J."/>
            <person name="Chevrette M.G."/>
            <person name="De Carvalho L.P.S."/>
            <person name="Shen B."/>
        </authorList>
    </citation>
    <scope>NUCLEOTIDE SEQUENCE [LARGE SCALE GENOMIC DNA]</scope>
    <source>
        <strain evidence="4 5">NPDC003029</strain>
    </source>
</reference>
<accession>A0ABW6R8N9</accession>
<dbReference type="InterPro" id="IPR024466">
    <property type="entry name" value="CHP02679_N"/>
</dbReference>
<dbReference type="InterPro" id="IPR024465">
    <property type="entry name" value="DUF2399"/>
</dbReference>
<dbReference type="Proteomes" id="UP001601976">
    <property type="component" value="Unassembled WGS sequence"/>
</dbReference>
<dbReference type="EMBL" id="JBIAPK010000001">
    <property type="protein sequence ID" value="MFF3337858.1"/>
    <property type="molecule type" value="Genomic_DNA"/>
</dbReference>
<dbReference type="InterPro" id="IPR018268">
    <property type="entry name" value="Ribosomal_uS10_CS"/>
</dbReference>
<evidence type="ECO:0000313" key="5">
    <source>
        <dbReference type="Proteomes" id="UP001601976"/>
    </source>
</evidence>
<feature type="domain" description="Conserved hypothetical protein CHP02679 N terminus" evidence="3">
    <location>
        <begin position="39"/>
        <end position="237"/>
    </location>
</feature>
<evidence type="ECO:0000259" key="3">
    <source>
        <dbReference type="Pfam" id="PF11796"/>
    </source>
</evidence>
<name>A0ABW6R8N9_9ACTN</name>
<proteinExistence type="predicted"/>
<dbReference type="Pfam" id="PF09664">
    <property type="entry name" value="DUF2399"/>
    <property type="match status" value="1"/>
</dbReference>
<organism evidence="4 5">
    <name type="scientific">Streptomyces flavidovirens</name>
    <dbReference type="NCBI Taxonomy" id="67298"/>
    <lineage>
        <taxon>Bacteria</taxon>
        <taxon>Bacillati</taxon>
        <taxon>Actinomycetota</taxon>
        <taxon>Actinomycetes</taxon>
        <taxon>Kitasatosporales</taxon>
        <taxon>Streptomycetaceae</taxon>
        <taxon>Streptomyces</taxon>
    </lineage>
</organism>
<feature type="region of interest" description="Disordered" evidence="1">
    <location>
        <begin position="411"/>
        <end position="469"/>
    </location>
</feature>
<protein>
    <submittedName>
        <fullName evidence="4">TIGR02679 domain-containing protein</fullName>
    </submittedName>
</protein>
<gene>
    <name evidence="4" type="ORF">ACFYWW_03835</name>
</gene>
<sequence>MRNRGDLADPDLRPLWQAISVRLAQGDDAGSIQTVRAELSRAGRAMLTGWLSRAQVSRRTVSLRIEAGATVIPVQRVLRALTMTPSELREVVEQNVGMIPPLAEERRRAAQLREDIWAYTATVLPDTPRLTARLQARGVVDDRAGELRRLIDALARARARLPLSRPATLARLSLNCAGDPHYFDLNDAGQGARLVLLAADMLGADLPDTPAAERALLARVGIVADSLSQTVLVLNVNATGDGPTDRSLRLAHEDQRPAHLTLHDLTTHPPTLDRAQPWLVVENPSVIHEALMRGVRSPIVCTSGTLTAVDHVLLSLARTRGISMEYSGDIDTGGRNIAAAAHRRYDVPSREMDNETLRAALAAGALSEGPLPVPTLAGPSYTPPTADCDPGNGRVGDPDPVIFQEHPTVLDRLLGPDPEDPLPLPGSPPIERTTPKAARVPDHGETLASPSPEHAGGFHPAHNSTPTPT</sequence>
<evidence type="ECO:0000259" key="2">
    <source>
        <dbReference type="Pfam" id="PF09664"/>
    </source>
</evidence>
<evidence type="ECO:0000313" key="4">
    <source>
        <dbReference type="EMBL" id="MFF3337858.1"/>
    </source>
</evidence>
<dbReference type="RefSeq" id="WP_387893752.1">
    <property type="nucleotide sequence ID" value="NZ_JBIAPK010000001.1"/>
</dbReference>
<dbReference type="Pfam" id="PF11796">
    <property type="entry name" value="DUF3323"/>
    <property type="match status" value="1"/>
</dbReference>
<dbReference type="PROSITE" id="PS00361">
    <property type="entry name" value="RIBOSOMAL_S10"/>
    <property type="match status" value="1"/>
</dbReference>